<dbReference type="PANTHER" id="PTHR46137:SF3">
    <property type="entry name" value="OS05G0310600 PROTEIN"/>
    <property type="match status" value="1"/>
</dbReference>
<dbReference type="OMA" id="KPRRGTC"/>
<reference evidence="3 4" key="1">
    <citation type="journal article" date="2018" name="Cell">
        <title>The Chara Genome: Secondary Complexity and Implications for Plant Terrestrialization.</title>
        <authorList>
            <person name="Nishiyama T."/>
            <person name="Sakayama H."/>
            <person name="Vries J.D."/>
            <person name="Buschmann H."/>
            <person name="Saint-Marcoux D."/>
            <person name="Ullrich K.K."/>
            <person name="Haas F.B."/>
            <person name="Vanderstraeten L."/>
            <person name="Becker D."/>
            <person name="Lang D."/>
            <person name="Vosolsobe S."/>
            <person name="Rombauts S."/>
            <person name="Wilhelmsson P.K.I."/>
            <person name="Janitza P."/>
            <person name="Kern R."/>
            <person name="Heyl A."/>
            <person name="Rumpler F."/>
            <person name="Villalobos L.I.A.C."/>
            <person name="Clay J.M."/>
            <person name="Skokan R."/>
            <person name="Toyoda A."/>
            <person name="Suzuki Y."/>
            <person name="Kagoshima H."/>
            <person name="Schijlen E."/>
            <person name="Tajeshwar N."/>
            <person name="Catarino B."/>
            <person name="Hetherington A.J."/>
            <person name="Saltykova A."/>
            <person name="Bonnot C."/>
            <person name="Breuninger H."/>
            <person name="Symeonidi A."/>
            <person name="Radhakrishnan G.V."/>
            <person name="Van Nieuwerburgh F."/>
            <person name="Deforce D."/>
            <person name="Chang C."/>
            <person name="Karol K.G."/>
            <person name="Hedrich R."/>
            <person name="Ulvskov P."/>
            <person name="Glockner G."/>
            <person name="Delwiche C.F."/>
            <person name="Petrasek J."/>
            <person name="Van de Peer Y."/>
            <person name="Friml J."/>
            <person name="Beilby M."/>
            <person name="Dolan L."/>
            <person name="Kohara Y."/>
            <person name="Sugano S."/>
            <person name="Fujiyama A."/>
            <person name="Delaux P.-M."/>
            <person name="Quint M."/>
            <person name="TheiBen G."/>
            <person name="Hagemann M."/>
            <person name="Harholt J."/>
            <person name="Dunand C."/>
            <person name="Zachgo S."/>
            <person name="Langdale J."/>
            <person name="Maumus F."/>
            <person name="Straeten D.V.D."/>
            <person name="Gould S.B."/>
            <person name="Rensing S.A."/>
        </authorList>
    </citation>
    <scope>NUCLEOTIDE SEQUENCE [LARGE SCALE GENOMIC DNA]</scope>
    <source>
        <strain evidence="3 4">S276</strain>
    </source>
</reference>
<dbReference type="PROSITE" id="PS51934">
    <property type="entry name" value="LRAT"/>
    <property type="match status" value="1"/>
</dbReference>
<proteinExistence type="predicted"/>
<dbReference type="Gramene" id="GBG77026">
    <property type="protein sequence ID" value="GBG77026"/>
    <property type="gene ID" value="CBR_g23352"/>
</dbReference>
<accession>A0A388L3Z5</accession>
<dbReference type="InterPro" id="IPR007053">
    <property type="entry name" value="LRAT_dom"/>
</dbReference>
<dbReference type="Proteomes" id="UP000265515">
    <property type="component" value="Unassembled WGS sequence"/>
</dbReference>
<organism evidence="3 4">
    <name type="scientific">Chara braunii</name>
    <name type="common">Braun's stonewort</name>
    <dbReference type="NCBI Taxonomy" id="69332"/>
    <lineage>
        <taxon>Eukaryota</taxon>
        <taxon>Viridiplantae</taxon>
        <taxon>Streptophyta</taxon>
        <taxon>Charophyceae</taxon>
        <taxon>Charales</taxon>
        <taxon>Characeae</taxon>
        <taxon>Chara</taxon>
    </lineage>
</organism>
<evidence type="ECO:0000313" key="4">
    <source>
        <dbReference type="Proteomes" id="UP000265515"/>
    </source>
</evidence>
<dbReference type="STRING" id="69332.A0A388L3Z5"/>
<dbReference type="Pfam" id="PF04970">
    <property type="entry name" value="LRAT"/>
    <property type="match status" value="1"/>
</dbReference>
<gene>
    <name evidence="3" type="ORF">CBR_g23352</name>
</gene>
<dbReference type="OrthoDB" id="421951at2759"/>
<dbReference type="Gene3D" id="3.90.1720.10">
    <property type="entry name" value="endopeptidase domain like (from Nostoc punctiforme)"/>
    <property type="match status" value="1"/>
</dbReference>
<dbReference type="PANTHER" id="PTHR46137">
    <property type="entry name" value="OS05G0310600 PROTEIN"/>
    <property type="match status" value="1"/>
</dbReference>
<sequence length="333" mass="36481">MTTVAQAIDATWRLWSNRVSKADLVPGDHIYSWRKGYMYAHHGIYAGDGRVLHFTNGKEEVAFRGAWSFLRGISSKPPVSDHEPCAACNAAFRSRIEGGNGVIETCLLCFLDGRNLYRFKYGVKPLTFLAKVRGGTCTMATTDNPAEVLERARYLLEHGFGDYDVFSNNCEDFAIYCKTGLLMTKSELGRSSQAASAGLIPASALMSASGRLLTANPLGAVAVAVGLYLWGRYTVDVGVRDDVIRVDAEELVTHLRRGRGRPFGMDRTEGGLSHSLRMGTHRTEALIDYLLREQDKLLNGSRMGGRQEGQSVCAEGSPATSWSSATSKRANRI</sequence>
<feature type="compositionally biased region" description="Polar residues" evidence="1">
    <location>
        <begin position="318"/>
        <end position="333"/>
    </location>
</feature>
<evidence type="ECO:0000313" key="3">
    <source>
        <dbReference type="EMBL" id="GBG77026.1"/>
    </source>
</evidence>
<dbReference type="AlphaFoldDB" id="A0A388L3Z5"/>
<name>A0A388L3Z5_CHABU</name>
<dbReference type="EMBL" id="BFEA01000258">
    <property type="protein sequence ID" value="GBG77026.1"/>
    <property type="molecule type" value="Genomic_DNA"/>
</dbReference>
<keyword evidence="4" id="KW-1185">Reference proteome</keyword>
<feature type="domain" description="LRAT" evidence="2">
    <location>
        <begin position="31"/>
        <end position="186"/>
    </location>
</feature>
<evidence type="ECO:0000259" key="2">
    <source>
        <dbReference type="PROSITE" id="PS51934"/>
    </source>
</evidence>
<comment type="caution">
    <text evidence="3">The sequence shown here is derived from an EMBL/GenBank/DDBJ whole genome shotgun (WGS) entry which is preliminary data.</text>
</comment>
<feature type="region of interest" description="Disordered" evidence="1">
    <location>
        <begin position="300"/>
        <end position="333"/>
    </location>
</feature>
<protein>
    <recommendedName>
        <fullName evidence="2">LRAT domain-containing protein</fullName>
    </recommendedName>
</protein>
<evidence type="ECO:0000256" key="1">
    <source>
        <dbReference type="SAM" id="MobiDB-lite"/>
    </source>
</evidence>